<dbReference type="InterPro" id="IPR013783">
    <property type="entry name" value="Ig-like_fold"/>
</dbReference>
<accession>A0A7L5DPT6</accession>
<dbReference type="EMBL" id="CP051677">
    <property type="protein sequence ID" value="QJD80135.1"/>
    <property type="molecule type" value="Genomic_DNA"/>
</dbReference>
<evidence type="ECO:0000313" key="2">
    <source>
        <dbReference type="EMBL" id="QJD80135.1"/>
    </source>
</evidence>
<proteinExistence type="predicted"/>
<sequence length="133" mass="14120">MPTPYTRDSLAVLLALDVTLLNRTPALNDQVVCQVMVRNTGVNAVRSVKLCHQLPTGLLFVDGAGWQSAGRSITTTVDNLPAGQQVSTTFKLKVTQAGHWVLPVNVCQYQVVSAASGSGPASDVSALADFRVR</sequence>
<reference evidence="2 3" key="1">
    <citation type="submission" date="2020-04" db="EMBL/GenBank/DDBJ databases">
        <title>Genome sequencing of novel species.</title>
        <authorList>
            <person name="Heo J."/>
            <person name="Kim S.-J."/>
            <person name="Kim J.-S."/>
            <person name="Hong S.-B."/>
            <person name="Kwon S.-W."/>
        </authorList>
    </citation>
    <scope>NUCLEOTIDE SEQUENCE [LARGE SCALE GENOMIC DNA]</scope>
    <source>
        <strain evidence="2 3">CJU-R4</strain>
    </source>
</reference>
<dbReference type="Pfam" id="PF01345">
    <property type="entry name" value="DUF11"/>
    <property type="match status" value="1"/>
</dbReference>
<dbReference type="InterPro" id="IPR001434">
    <property type="entry name" value="OmcB-like_DUF11"/>
</dbReference>
<evidence type="ECO:0000313" key="3">
    <source>
        <dbReference type="Proteomes" id="UP000501128"/>
    </source>
</evidence>
<evidence type="ECO:0000259" key="1">
    <source>
        <dbReference type="Pfam" id="PF01345"/>
    </source>
</evidence>
<protein>
    <submittedName>
        <fullName evidence="2">DUF11 domain-containing protein</fullName>
    </submittedName>
</protein>
<dbReference type="RefSeq" id="WP_169552094.1">
    <property type="nucleotide sequence ID" value="NZ_CP051677.1"/>
</dbReference>
<dbReference type="Gene3D" id="2.60.40.10">
    <property type="entry name" value="Immunoglobulins"/>
    <property type="match status" value="1"/>
</dbReference>
<organism evidence="2 3">
    <name type="scientific">Spirosoma rhododendri</name>
    <dbReference type="NCBI Taxonomy" id="2728024"/>
    <lineage>
        <taxon>Bacteria</taxon>
        <taxon>Pseudomonadati</taxon>
        <taxon>Bacteroidota</taxon>
        <taxon>Cytophagia</taxon>
        <taxon>Cytophagales</taxon>
        <taxon>Cytophagaceae</taxon>
        <taxon>Spirosoma</taxon>
    </lineage>
</organism>
<gene>
    <name evidence="2" type="ORF">HH216_18245</name>
</gene>
<dbReference type="KEGG" id="srho:HH216_18245"/>
<dbReference type="AlphaFoldDB" id="A0A7L5DPT6"/>
<name>A0A7L5DPT6_9BACT</name>
<keyword evidence="3" id="KW-1185">Reference proteome</keyword>
<dbReference type="Proteomes" id="UP000501128">
    <property type="component" value="Chromosome"/>
</dbReference>
<feature type="domain" description="DUF11" evidence="1">
    <location>
        <begin position="14"/>
        <end position="106"/>
    </location>
</feature>